<dbReference type="PANTHER" id="PTHR10004">
    <property type="entry name" value="OS06G0538200 PROTEIN"/>
    <property type="match status" value="1"/>
</dbReference>
<dbReference type="PRINTS" id="PR01852">
    <property type="entry name" value="SIBAPROTEIN"/>
</dbReference>
<evidence type="ECO:0000256" key="2">
    <source>
        <dbReference type="ARBA" id="ARBA00004442"/>
    </source>
</evidence>
<dbReference type="Pfam" id="PF08794">
    <property type="entry name" value="FHBP_C"/>
    <property type="match status" value="1"/>
</dbReference>
<sequence length="489" mass="49503">MKMPLKTIGTLAVIALSLSACSSSGISGTLRPGNSTAVTQTEAEKAAAEKAAAEKAAAEKAAAEKAAAEKAAAEKAAAEKAAAEKAAAEKAAAEKAAAEKAAAEKAAAEKAAAEKAAAEKAAAEKAAAEKAAAEKAAAEKAAAEKAAAEKAAAEKAAAEKAAAEKAAAEKAAAEKAAAEKAAAEKAAAEKAAAEEAARLEAERLAAEKAEAERIAVKKDELSKLAYGAGLNKILAQKFADNHTNVEDNNVNAALAGFIAQEAIKAKGGDYGSGFSEQTGGVSASVENSTSIVNGIVNRVSRRVESYDYKKLYSQPYSVIIGNGSVEEITNYLFPYGTSTSKTFDLTKIAGLVTQEHAIPTLGLATYVGKAMNASSVSGDLNYTIDFGKRTGSGVINGLNGRDISADILTDSPISLLEGKLAKINLNGQSVMGVASTARVGDEAFGYANGKYSLGLFGPKAEEIAGSVLFDGIDNDGKIGFGGQRGEITK</sequence>
<dbReference type="PANTHER" id="PTHR10004:SF8">
    <property type="entry name" value="OS06G0538200 PROTEIN"/>
    <property type="match status" value="1"/>
</dbReference>
<evidence type="ECO:0000256" key="3">
    <source>
        <dbReference type="ARBA" id="ARBA00008424"/>
    </source>
</evidence>
<evidence type="ECO:0000313" key="8">
    <source>
        <dbReference type="Proteomes" id="UP000829817"/>
    </source>
</evidence>
<dbReference type="Pfam" id="PF07382">
    <property type="entry name" value="HC2"/>
    <property type="match status" value="1"/>
</dbReference>
<proteinExistence type="inferred from homology"/>
<evidence type="ECO:0000256" key="1">
    <source>
        <dbReference type="ARBA" id="ARBA00002344"/>
    </source>
</evidence>
<name>A0ABY4DW89_9NEIS</name>
<feature type="region of interest" description="Disordered" evidence="4">
    <location>
        <begin position="28"/>
        <end position="112"/>
    </location>
</feature>
<keyword evidence="5" id="KW-0732">Signal</keyword>
<comment type="subcellular location">
    <subcellularLocation>
        <location evidence="2">Cell outer membrane</location>
    </subcellularLocation>
</comment>
<feature type="signal peptide" evidence="5">
    <location>
        <begin position="1"/>
        <end position="22"/>
    </location>
</feature>
<comment type="similarity">
    <text evidence="3">Belongs to the histone H1/H5 family. HCT subfamily.</text>
</comment>
<dbReference type="InterPro" id="IPR009148">
    <property type="entry name" value="PcsB-like"/>
</dbReference>
<feature type="compositionally biased region" description="Basic and acidic residues" evidence="4">
    <location>
        <begin position="42"/>
        <end position="112"/>
    </location>
</feature>
<comment type="function">
    <text evidence="1">Might have a role in establishing the nucleoid structure of elementary bodies.</text>
</comment>
<keyword evidence="8" id="KW-1185">Reference proteome</keyword>
<gene>
    <name evidence="7" type="ORF">LVJ83_02225</name>
</gene>
<dbReference type="EMBL" id="CP091508">
    <property type="protein sequence ID" value="UOO82314.1"/>
    <property type="molecule type" value="Genomic_DNA"/>
</dbReference>
<evidence type="ECO:0000259" key="6">
    <source>
        <dbReference type="Pfam" id="PF08794"/>
    </source>
</evidence>
<protein>
    <submittedName>
        <fullName evidence="7">Factor H binding family protein</fullName>
    </submittedName>
</protein>
<dbReference type="InterPro" id="IPR011250">
    <property type="entry name" value="OMP/PagP_B-barrel"/>
</dbReference>
<dbReference type="InterPro" id="IPR009970">
    <property type="entry name" value="HC2"/>
</dbReference>
<dbReference type="PROSITE" id="PS51257">
    <property type="entry name" value="PROKAR_LIPOPROTEIN"/>
    <property type="match status" value="1"/>
</dbReference>
<dbReference type="Gene3D" id="2.40.160.90">
    <property type="match status" value="1"/>
</dbReference>
<accession>A0ABY4DW89</accession>
<evidence type="ECO:0000256" key="5">
    <source>
        <dbReference type="SAM" id="SignalP"/>
    </source>
</evidence>
<feature type="chain" id="PRO_5045817883" evidence="5">
    <location>
        <begin position="23"/>
        <end position="489"/>
    </location>
</feature>
<feature type="compositionally biased region" description="Polar residues" evidence="4">
    <location>
        <begin position="32"/>
        <end position="41"/>
    </location>
</feature>
<organism evidence="7 8">
    <name type="scientific">Uruburuella testudinis</name>
    <dbReference type="NCBI Taxonomy" id="1282863"/>
    <lineage>
        <taxon>Bacteria</taxon>
        <taxon>Pseudomonadati</taxon>
        <taxon>Pseudomonadota</taxon>
        <taxon>Betaproteobacteria</taxon>
        <taxon>Neisseriales</taxon>
        <taxon>Neisseriaceae</taxon>
        <taxon>Uruburuella</taxon>
    </lineage>
</organism>
<dbReference type="InterPro" id="IPR014902">
    <property type="entry name" value="FHBP-like_C"/>
</dbReference>
<evidence type="ECO:0000256" key="4">
    <source>
        <dbReference type="SAM" id="MobiDB-lite"/>
    </source>
</evidence>
<feature type="domain" description="Factor H binding protein-like C-terminal" evidence="6">
    <location>
        <begin position="357"/>
        <end position="467"/>
    </location>
</feature>
<evidence type="ECO:0000313" key="7">
    <source>
        <dbReference type="EMBL" id="UOO82314.1"/>
    </source>
</evidence>
<reference evidence="7 8" key="1">
    <citation type="journal article" date="2022" name="Res Sq">
        <title>Evolution of multicellular longitudinally dividing oral cavity symbionts (Neisseriaceae).</title>
        <authorList>
            <person name="Nyongesa S."/>
            <person name="Weber P."/>
            <person name="Bernet E."/>
            <person name="Pullido F."/>
            <person name="Nieckarz M."/>
            <person name="Delaby M."/>
            <person name="Nieves C."/>
            <person name="Viehboeck T."/>
            <person name="Krause N."/>
            <person name="Rivera-Millot A."/>
            <person name="Nakamura A."/>
            <person name="Vischer N."/>
            <person name="VanNieuwenhze M."/>
            <person name="Brun Y."/>
            <person name="Cava F."/>
            <person name="Bulgheresi S."/>
            <person name="Veyrier F."/>
        </authorList>
    </citation>
    <scope>NUCLEOTIDE SEQUENCE [LARGE SCALE GENOMIC DNA]</scope>
    <source>
        <strain evidence="7 8">CCUG 63373m</strain>
    </source>
</reference>
<dbReference type="Proteomes" id="UP000829817">
    <property type="component" value="Chromosome"/>
</dbReference>
<dbReference type="SUPFAM" id="SSF56925">
    <property type="entry name" value="OMPA-like"/>
    <property type="match status" value="1"/>
</dbReference>
<dbReference type="RefSeq" id="WP_244785896.1">
    <property type="nucleotide sequence ID" value="NZ_CP091508.1"/>
</dbReference>